<dbReference type="PIRSF" id="PIRSF018982">
    <property type="entry name" value="EutC"/>
    <property type="match status" value="1"/>
</dbReference>
<evidence type="ECO:0000313" key="10">
    <source>
        <dbReference type="EMBL" id="SHE67234.1"/>
    </source>
</evidence>
<comment type="cofactor">
    <cofactor evidence="8">
        <name>adenosylcob(III)alamin</name>
        <dbReference type="ChEBI" id="CHEBI:18408"/>
    </cofactor>
    <text evidence="8">Binds between the large and small subunits.</text>
</comment>
<comment type="subcellular location">
    <subcellularLocation>
        <location evidence="8">Bacterial microcompartment</location>
    </subcellularLocation>
</comment>
<dbReference type="GO" id="GO:0046336">
    <property type="term" value="P:ethanolamine catabolic process"/>
    <property type="evidence" value="ECO:0007669"/>
    <property type="project" value="UniProtKB-UniRule"/>
</dbReference>
<feature type="binding site" evidence="8">
    <location>
        <position position="240"/>
    </location>
    <ligand>
        <name>adenosylcob(III)alamin</name>
        <dbReference type="ChEBI" id="CHEBI:18408"/>
    </ligand>
</feature>
<evidence type="ECO:0000313" key="11">
    <source>
        <dbReference type="Proteomes" id="UP000184245"/>
    </source>
</evidence>
<name>A0A1M4VE24_9CLOT</name>
<dbReference type="EC" id="4.3.1.7" evidence="6 8"/>
<comment type="similarity">
    <text evidence="8">Belongs to the EutC family.</text>
</comment>
<comment type="pathway">
    <text evidence="8">Amine and polyamine degradation; ethanolamine degradation.</text>
</comment>
<dbReference type="FunFam" id="1.10.30.40:FF:000001">
    <property type="entry name" value="Ethanolamine ammonia-lyase light chain"/>
    <property type="match status" value="1"/>
</dbReference>
<protein>
    <recommendedName>
        <fullName evidence="7 8">Ethanolamine ammonia-lyase small subunit</fullName>
        <shortName evidence="8">EAL small subunit</shortName>
        <ecNumber evidence="6 8">4.3.1.7</ecNumber>
    </recommendedName>
</protein>
<evidence type="ECO:0000256" key="1">
    <source>
        <dbReference type="ARBA" id="ARBA00022628"/>
    </source>
</evidence>
<dbReference type="GO" id="GO:0009350">
    <property type="term" value="C:ethanolamine ammonia-lyase complex"/>
    <property type="evidence" value="ECO:0007669"/>
    <property type="project" value="UniProtKB-UniRule"/>
</dbReference>
<dbReference type="EMBL" id="FQVI01000004">
    <property type="protein sequence ID" value="SHE67234.1"/>
    <property type="molecule type" value="Genomic_DNA"/>
</dbReference>
<evidence type="ECO:0000256" key="9">
    <source>
        <dbReference type="SAM" id="MobiDB-lite"/>
    </source>
</evidence>
<comment type="catalytic activity">
    <reaction evidence="5 8">
        <text>ethanolamine = acetaldehyde + NH4(+)</text>
        <dbReference type="Rhea" id="RHEA:15313"/>
        <dbReference type="ChEBI" id="CHEBI:15343"/>
        <dbReference type="ChEBI" id="CHEBI:28938"/>
        <dbReference type="ChEBI" id="CHEBI:57603"/>
        <dbReference type="EC" id="4.3.1.7"/>
    </reaction>
</comment>
<evidence type="ECO:0000256" key="6">
    <source>
        <dbReference type="ARBA" id="ARBA00067005"/>
    </source>
</evidence>
<feature type="region of interest" description="Disordered" evidence="9">
    <location>
        <begin position="21"/>
        <end position="55"/>
    </location>
</feature>
<dbReference type="InterPro" id="IPR042255">
    <property type="entry name" value="EutC_N"/>
</dbReference>
<sequence length="305" mass="32984">MQDTDVRALVEQMVEDMLKGKSIQASSDSKSSYAASVGQNNRVEKMPESTDGGQILPDITQIDLRKQLLVKNPKDREGYLAMKAKTPARLGIGRAGARYKTATMLRVRADHAAAQDAVFSDVSEEFIKKNQFVFVKTKCKDKDEYLTRPDLGRRFADKEKEIIKAAYKDHPKVIIVVGDGLSSSAVEANAAEMIPAISQGLKAKGISTGPILFIKYARVGAMDDIGEITGAEVICMLVGERPGLVTAESMSAYIAYNPRHGLAEAKRTVISNIHKGGTTAVEAGAHASGIIMKMLEQKASGIDLK</sequence>
<dbReference type="Proteomes" id="UP000184245">
    <property type="component" value="Unassembled WGS sequence"/>
</dbReference>
<dbReference type="GO" id="GO:0031471">
    <property type="term" value="C:ethanolamine degradation polyhedral organelle"/>
    <property type="evidence" value="ECO:0007669"/>
    <property type="project" value="UniProtKB-UniRule"/>
</dbReference>
<dbReference type="OrthoDB" id="114248at2"/>
<proteinExistence type="inferred from homology"/>
<feature type="binding site" evidence="8">
    <location>
        <position position="219"/>
    </location>
    <ligand>
        <name>adenosylcob(III)alamin</name>
        <dbReference type="ChEBI" id="CHEBI:18408"/>
    </ligand>
</feature>
<dbReference type="GO" id="GO:0008851">
    <property type="term" value="F:ethanolamine ammonia-lyase activity"/>
    <property type="evidence" value="ECO:0007669"/>
    <property type="project" value="UniProtKB-UniRule"/>
</dbReference>
<dbReference type="PANTHER" id="PTHR39330:SF1">
    <property type="entry name" value="ETHANOLAMINE AMMONIA-LYASE SMALL SUBUNIT"/>
    <property type="match status" value="1"/>
</dbReference>
<comment type="subunit">
    <text evidence="8">The basic unit is a heterodimer which dimerizes to form tetramers. The heterotetramers trimerize; 6 large subunits form a core ring with 6 small subunits projecting outwards.</text>
</comment>
<dbReference type="STRING" id="1122155.SAMN02745158_01184"/>
<dbReference type="InterPro" id="IPR009246">
    <property type="entry name" value="EutC"/>
</dbReference>
<evidence type="ECO:0000256" key="3">
    <source>
        <dbReference type="ARBA" id="ARBA00023285"/>
    </source>
</evidence>
<dbReference type="HAMAP" id="MF_00601">
    <property type="entry name" value="EutC"/>
    <property type="match status" value="1"/>
</dbReference>
<keyword evidence="2 8" id="KW-0456">Lyase</keyword>
<dbReference type="Pfam" id="PF05985">
    <property type="entry name" value="EutC"/>
    <property type="match status" value="1"/>
</dbReference>
<evidence type="ECO:0000256" key="5">
    <source>
        <dbReference type="ARBA" id="ARBA00052081"/>
    </source>
</evidence>
<dbReference type="NCBIfam" id="NF003971">
    <property type="entry name" value="PRK05465.1"/>
    <property type="match status" value="1"/>
</dbReference>
<reference evidence="10 11" key="1">
    <citation type="submission" date="2016-11" db="EMBL/GenBank/DDBJ databases">
        <authorList>
            <person name="Jaros S."/>
            <person name="Januszkiewicz K."/>
            <person name="Wedrychowicz H."/>
        </authorList>
    </citation>
    <scope>NUCLEOTIDE SEQUENCE [LARGE SCALE GENOMIC DNA]</scope>
    <source>
        <strain evidence="10 11">DSM 17459</strain>
    </source>
</reference>
<keyword evidence="4 8" id="KW-1283">Bacterial microcompartment</keyword>
<dbReference type="Gene3D" id="1.10.30.40">
    <property type="entry name" value="Ethanolamine ammonia-lyase light chain (EutC), N-terminal domain"/>
    <property type="match status" value="1"/>
</dbReference>
<evidence type="ECO:0000256" key="7">
    <source>
        <dbReference type="ARBA" id="ARBA00069181"/>
    </source>
</evidence>
<evidence type="ECO:0000256" key="2">
    <source>
        <dbReference type="ARBA" id="ARBA00023239"/>
    </source>
</evidence>
<dbReference type="FunFam" id="3.40.50.11240:FF:000001">
    <property type="entry name" value="Ethanolamine ammonia-lyase light chain"/>
    <property type="match status" value="1"/>
</dbReference>
<comment type="function">
    <text evidence="8">Catalyzes the deamination of various vicinal amino-alcohols to oxo compounds. Allows this organism to utilize ethanolamine as the sole source of nitrogen and carbon in the presence of external vitamin B12.</text>
</comment>
<dbReference type="PANTHER" id="PTHR39330">
    <property type="entry name" value="ETHANOLAMINE AMMONIA-LYASE LIGHT CHAIN"/>
    <property type="match status" value="1"/>
</dbReference>
<dbReference type="InterPro" id="IPR042251">
    <property type="entry name" value="EutC_C"/>
</dbReference>
<accession>A0A1M4VE24</accession>
<dbReference type="GO" id="GO:0031419">
    <property type="term" value="F:cobalamin binding"/>
    <property type="evidence" value="ECO:0007669"/>
    <property type="project" value="UniProtKB-UniRule"/>
</dbReference>
<gene>
    <name evidence="8" type="primary">eutC</name>
    <name evidence="10" type="ORF">SAMN02745158_01184</name>
</gene>
<organism evidence="10 11">
    <name type="scientific">Lactonifactor longoviformis DSM 17459</name>
    <dbReference type="NCBI Taxonomy" id="1122155"/>
    <lineage>
        <taxon>Bacteria</taxon>
        <taxon>Bacillati</taxon>
        <taxon>Bacillota</taxon>
        <taxon>Clostridia</taxon>
        <taxon>Eubacteriales</taxon>
        <taxon>Clostridiaceae</taxon>
        <taxon>Lactonifactor</taxon>
    </lineage>
</organism>
<dbReference type="GO" id="GO:0006520">
    <property type="term" value="P:amino acid metabolic process"/>
    <property type="evidence" value="ECO:0007669"/>
    <property type="project" value="InterPro"/>
</dbReference>
<dbReference type="RefSeq" id="WP_072849862.1">
    <property type="nucleotide sequence ID" value="NZ_FQVI01000004.1"/>
</dbReference>
<dbReference type="Gene3D" id="3.40.50.11240">
    <property type="entry name" value="Ethanolamine ammonia-lyase light chain (EutC)"/>
    <property type="match status" value="1"/>
</dbReference>
<feature type="compositionally biased region" description="Low complexity" evidence="9">
    <location>
        <begin position="22"/>
        <end position="36"/>
    </location>
</feature>
<keyword evidence="1 8" id="KW-0846">Cobalamin</keyword>
<dbReference type="UniPathway" id="UPA00560"/>
<dbReference type="AlphaFoldDB" id="A0A1M4VE24"/>
<evidence type="ECO:0000256" key="4">
    <source>
        <dbReference type="ARBA" id="ARBA00024446"/>
    </source>
</evidence>
<keyword evidence="11" id="KW-1185">Reference proteome</keyword>
<keyword evidence="3 8" id="KW-0170">Cobalt</keyword>
<evidence type="ECO:0000256" key="8">
    <source>
        <dbReference type="HAMAP-Rule" id="MF_00601"/>
    </source>
</evidence>